<accession>A0A437RAV1</accession>
<dbReference type="RefSeq" id="WP_128230401.1">
    <property type="nucleotide sequence ID" value="NZ_SACR01000006.1"/>
</dbReference>
<gene>
    <name evidence="2" type="ORF">EOE66_19465</name>
</gene>
<dbReference type="Proteomes" id="UP000285575">
    <property type="component" value="Unassembled WGS sequence"/>
</dbReference>
<feature type="region of interest" description="Disordered" evidence="1">
    <location>
        <begin position="1"/>
        <end position="35"/>
    </location>
</feature>
<evidence type="ECO:0000313" key="3">
    <source>
        <dbReference type="Proteomes" id="UP000285575"/>
    </source>
</evidence>
<proteinExistence type="predicted"/>
<organism evidence="2 3">
    <name type="scientific">Rubrivivax rivuli</name>
    <dbReference type="NCBI Taxonomy" id="1862385"/>
    <lineage>
        <taxon>Bacteria</taxon>
        <taxon>Pseudomonadati</taxon>
        <taxon>Pseudomonadota</taxon>
        <taxon>Betaproteobacteria</taxon>
        <taxon>Burkholderiales</taxon>
        <taxon>Sphaerotilaceae</taxon>
        <taxon>Rubrivivax</taxon>
    </lineage>
</organism>
<dbReference type="EMBL" id="SACR01000006">
    <property type="protein sequence ID" value="RVU43842.1"/>
    <property type="molecule type" value="Genomic_DNA"/>
</dbReference>
<comment type="caution">
    <text evidence="2">The sequence shown here is derived from an EMBL/GenBank/DDBJ whole genome shotgun (WGS) entry which is preliminary data.</text>
</comment>
<evidence type="ECO:0000313" key="2">
    <source>
        <dbReference type="EMBL" id="RVU43842.1"/>
    </source>
</evidence>
<evidence type="ECO:0000256" key="1">
    <source>
        <dbReference type="SAM" id="MobiDB-lite"/>
    </source>
</evidence>
<name>A0A437RAV1_9BURK</name>
<protein>
    <submittedName>
        <fullName evidence="2">Uncharacterized protein</fullName>
    </submittedName>
</protein>
<keyword evidence="3" id="KW-1185">Reference proteome</keyword>
<sequence length="162" mass="17631">MKRLRSVPGLHPPAVTGTGQASPAPAGRLPTPRAPRELLGSQQHRTELDRSQRALADAQHRDVAIEPHFAVEVALEVVVLLQPVALLHRRPLQAAWEDPRRGMVERVHQLEGRRLEHGVPEHRVLDVGALRLAGPAVRPSSNRKAAVVGVLELVVLARIGCA</sequence>
<dbReference type="AlphaFoldDB" id="A0A437RAV1"/>
<reference evidence="2 3" key="1">
    <citation type="submission" date="2019-01" db="EMBL/GenBank/DDBJ databases">
        <authorList>
            <person name="Chen W.-M."/>
        </authorList>
    </citation>
    <scope>NUCLEOTIDE SEQUENCE [LARGE SCALE GENOMIC DNA]</scope>
    <source>
        <strain evidence="2 3">KYPY4</strain>
    </source>
</reference>